<evidence type="ECO:0000313" key="1">
    <source>
        <dbReference type="EMBL" id="OSC96500.1"/>
    </source>
</evidence>
<organism evidence="1 2">
    <name type="scientific">Trametes coccinea (strain BRFM310)</name>
    <name type="common">Pycnoporus coccineus</name>
    <dbReference type="NCBI Taxonomy" id="1353009"/>
    <lineage>
        <taxon>Eukaryota</taxon>
        <taxon>Fungi</taxon>
        <taxon>Dikarya</taxon>
        <taxon>Basidiomycota</taxon>
        <taxon>Agaricomycotina</taxon>
        <taxon>Agaricomycetes</taxon>
        <taxon>Polyporales</taxon>
        <taxon>Polyporaceae</taxon>
        <taxon>Trametes</taxon>
    </lineage>
</organism>
<evidence type="ECO:0008006" key="3">
    <source>
        <dbReference type="Google" id="ProtNLM"/>
    </source>
</evidence>
<dbReference type="AlphaFoldDB" id="A0A1Y2I805"/>
<sequence length="426" mass="48563">MNDHARLCNLYDPLFLNHALRNMPLLTTVELGLKKPVHDLWWDASPHGIPWSTVESVLSVPQLQRFALRFYRLAPWLSPGEQIQLQAPSPGLTALEYCLNRRDSRFDSEDQALALILRTFRTTLRKLDLPIELALIEPLRSLEWPALQELRFHGEPNTDDARFSLSDNMPLLHTLDLALSVSSGYTPTPLWLPTTSRPGDFPCQDLQQLVIAFPCVTDALWACLPPTLHELSLVCYPHTNLGTDLESLSDLDWGQTIPRASGLLKVLRMCDLPTLRVLGVAYIEDDDERHLLRLIGTRFSTLEELVIVRYAHERRGSNQAIASAEDPTEALVCPPGLRIVSLHMDLPDCPRPSRRRVRGRRRSEYCPYEIENFKEQTLDVAADRLARTLPASATTVRFLLPRYDGMDWLEYGIVRSDQERRAVRLP</sequence>
<reference evidence="1 2" key="1">
    <citation type="journal article" date="2015" name="Biotechnol. Biofuels">
        <title>Enhanced degradation of softwood versus hardwood by the white-rot fungus Pycnoporus coccineus.</title>
        <authorList>
            <person name="Couturier M."/>
            <person name="Navarro D."/>
            <person name="Chevret D."/>
            <person name="Henrissat B."/>
            <person name="Piumi F."/>
            <person name="Ruiz-Duenas F.J."/>
            <person name="Martinez A.T."/>
            <person name="Grigoriev I.V."/>
            <person name="Riley R."/>
            <person name="Lipzen A."/>
            <person name="Berrin J.G."/>
            <person name="Master E.R."/>
            <person name="Rosso M.N."/>
        </authorList>
    </citation>
    <scope>NUCLEOTIDE SEQUENCE [LARGE SCALE GENOMIC DNA]</scope>
    <source>
        <strain evidence="1 2">BRFM310</strain>
    </source>
</reference>
<name>A0A1Y2I805_TRAC3</name>
<proteinExistence type="predicted"/>
<dbReference type="Gene3D" id="3.80.10.10">
    <property type="entry name" value="Ribonuclease Inhibitor"/>
    <property type="match status" value="1"/>
</dbReference>
<dbReference type="OrthoDB" id="2750120at2759"/>
<dbReference type="Proteomes" id="UP000193067">
    <property type="component" value="Unassembled WGS sequence"/>
</dbReference>
<dbReference type="InterPro" id="IPR032675">
    <property type="entry name" value="LRR_dom_sf"/>
</dbReference>
<evidence type="ECO:0000313" key="2">
    <source>
        <dbReference type="Proteomes" id="UP000193067"/>
    </source>
</evidence>
<dbReference type="SUPFAM" id="SSF52047">
    <property type="entry name" value="RNI-like"/>
    <property type="match status" value="1"/>
</dbReference>
<accession>A0A1Y2I805</accession>
<dbReference type="EMBL" id="KZ084179">
    <property type="protein sequence ID" value="OSC96500.1"/>
    <property type="molecule type" value="Genomic_DNA"/>
</dbReference>
<gene>
    <name evidence="1" type="ORF">PYCCODRAFT_1306608</name>
</gene>
<keyword evidence="2" id="KW-1185">Reference proteome</keyword>
<protein>
    <recommendedName>
        <fullName evidence="3">F-box domain-containing protein</fullName>
    </recommendedName>
</protein>